<evidence type="ECO:0000313" key="1">
    <source>
        <dbReference type="EMBL" id="CAG8653650.1"/>
    </source>
</evidence>
<accession>A0ABN7UQL0</accession>
<feature type="non-terminal residue" evidence="1">
    <location>
        <position position="55"/>
    </location>
</feature>
<dbReference type="Proteomes" id="UP000789901">
    <property type="component" value="Unassembled WGS sequence"/>
</dbReference>
<evidence type="ECO:0000313" key="2">
    <source>
        <dbReference type="Proteomes" id="UP000789901"/>
    </source>
</evidence>
<comment type="caution">
    <text evidence="1">The sequence shown here is derived from an EMBL/GenBank/DDBJ whole genome shotgun (WGS) entry which is preliminary data.</text>
</comment>
<organism evidence="1 2">
    <name type="scientific">Gigaspora margarita</name>
    <dbReference type="NCBI Taxonomy" id="4874"/>
    <lineage>
        <taxon>Eukaryota</taxon>
        <taxon>Fungi</taxon>
        <taxon>Fungi incertae sedis</taxon>
        <taxon>Mucoromycota</taxon>
        <taxon>Glomeromycotina</taxon>
        <taxon>Glomeromycetes</taxon>
        <taxon>Diversisporales</taxon>
        <taxon>Gigasporaceae</taxon>
        <taxon>Gigaspora</taxon>
    </lineage>
</organism>
<protein>
    <submittedName>
        <fullName evidence="1">20934_t:CDS:1</fullName>
    </submittedName>
</protein>
<gene>
    <name evidence="1" type="ORF">GMARGA_LOCUS9489</name>
</gene>
<reference evidence="1 2" key="1">
    <citation type="submission" date="2021-06" db="EMBL/GenBank/DDBJ databases">
        <authorList>
            <person name="Kallberg Y."/>
            <person name="Tangrot J."/>
            <person name="Rosling A."/>
        </authorList>
    </citation>
    <scope>NUCLEOTIDE SEQUENCE [LARGE SCALE GENOMIC DNA]</scope>
    <source>
        <strain evidence="1 2">120-4 pot B 10/14</strain>
    </source>
</reference>
<proteinExistence type="predicted"/>
<name>A0ABN7UQL0_GIGMA</name>
<keyword evidence="2" id="KW-1185">Reference proteome</keyword>
<sequence>MALKEIGCNYSELMNYKIEKHQQVKSTYKQNLEKENFNNNEHEKKAKIFDNLFNR</sequence>
<dbReference type="EMBL" id="CAJVQB010005123">
    <property type="protein sequence ID" value="CAG8653650.1"/>
    <property type="molecule type" value="Genomic_DNA"/>
</dbReference>